<sequence>MQYKNKKLKLAEFARELLTKRSIEDGLPLISKYVKDVIGAERCSIFIYDENANEMWTTIADGVDKITLPSDKGLVGYTLKAKKPVMTNDAYKHPEFLPEIDSATGYITKNIITAPIFSSKREIIGVLELLNKEEGFDEEDVRFMIFFAHYVSGFLELLHTYIDQDKRVD</sequence>
<dbReference type="SMART" id="SM00065">
    <property type="entry name" value="GAF"/>
    <property type="match status" value="1"/>
</dbReference>
<dbReference type="KEGG" id="sua:Saut_2026"/>
<evidence type="ECO:0000259" key="1">
    <source>
        <dbReference type="SMART" id="SM00065"/>
    </source>
</evidence>
<feature type="domain" description="GAF" evidence="1">
    <location>
        <begin position="22"/>
        <end position="165"/>
    </location>
</feature>
<dbReference type="eggNOG" id="COG2203">
    <property type="taxonomic scope" value="Bacteria"/>
</dbReference>
<dbReference type="Proteomes" id="UP000007803">
    <property type="component" value="Chromosome"/>
</dbReference>
<dbReference type="AlphaFoldDB" id="E0URI3"/>
<dbReference type="Gene3D" id="3.30.450.40">
    <property type="match status" value="1"/>
</dbReference>
<name>E0URI3_SULAO</name>
<dbReference type="RefSeq" id="WP_013327822.1">
    <property type="nucleotide sequence ID" value="NC_014506.1"/>
</dbReference>
<reference evidence="3" key="1">
    <citation type="journal article" date="2010" name="Stand. Genomic Sci.">
        <title>Complete genome sequence of Sulfurimonas autotrophica type strain (OK10).</title>
        <authorList>
            <person name="Sikorski J."/>
            <person name="Munk C."/>
            <person name="Lapidus A."/>
            <person name="Djao O."/>
            <person name="Lucas S."/>
            <person name="Glavina Del Rio T."/>
            <person name="Nolan M."/>
            <person name="Tice H."/>
            <person name="Han C."/>
            <person name="Cheng J."/>
            <person name="Tapia R."/>
            <person name="Goodwin L."/>
            <person name="Pitluck S."/>
            <person name="Liolios K."/>
            <person name="Ivanova N."/>
            <person name="Mavromatis K."/>
            <person name="Mikhailova N."/>
            <person name="Pati A."/>
            <person name="Sims D."/>
            <person name="Meincke L."/>
            <person name="Brettin T."/>
            <person name="Detter J."/>
            <person name="Chen A."/>
            <person name="Palaniappan K."/>
            <person name="Land M."/>
            <person name="Hauser L."/>
            <person name="Chang Y."/>
            <person name="Jeffries C."/>
            <person name="Rohde M."/>
            <person name="Lang E."/>
            <person name="Spring S."/>
            <person name="Goker M."/>
            <person name="Woyke T."/>
            <person name="Bristow J."/>
            <person name="Eisen J."/>
            <person name="Markowitz V."/>
            <person name="Hugenholtz P."/>
            <person name="Kyrpides N."/>
            <person name="Klenk H."/>
        </authorList>
    </citation>
    <scope>NUCLEOTIDE SEQUENCE [LARGE SCALE GENOMIC DNA]</scope>
    <source>
        <strain evidence="3">ATCC BAA-671 / DSM 16294 / JCM 11897 / OK10</strain>
    </source>
</reference>
<protein>
    <submittedName>
        <fullName evidence="2">Putative phytochrome sensor protein</fullName>
    </submittedName>
</protein>
<dbReference type="Pfam" id="PF01590">
    <property type="entry name" value="GAF"/>
    <property type="match status" value="1"/>
</dbReference>
<keyword evidence="3" id="KW-1185">Reference proteome</keyword>
<dbReference type="SUPFAM" id="SSF55781">
    <property type="entry name" value="GAF domain-like"/>
    <property type="match status" value="1"/>
</dbReference>
<dbReference type="EMBL" id="CP002205">
    <property type="protein sequence ID" value="ADN10069.1"/>
    <property type="molecule type" value="Genomic_DNA"/>
</dbReference>
<dbReference type="OrthoDB" id="12301at2"/>
<organism evidence="2 3">
    <name type="scientific">Sulfurimonas autotrophica (strain ATCC BAA-671 / DSM 16294 / JCM 11897 / OK10)</name>
    <dbReference type="NCBI Taxonomy" id="563040"/>
    <lineage>
        <taxon>Bacteria</taxon>
        <taxon>Pseudomonadati</taxon>
        <taxon>Campylobacterota</taxon>
        <taxon>Epsilonproteobacteria</taxon>
        <taxon>Campylobacterales</taxon>
        <taxon>Sulfurimonadaceae</taxon>
        <taxon>Sulfurimonas</taxon>
    </lineage>
</organism>
<accession>E0URI3</accession>
<dbReference type="STRING" id="563040.Saut_2026"/>
<proteinExistence type="predicted"/>
<gene>
    <name evidence="2" type="ordered locus">Saut_2026</name>
</gene>
<evidence type="ECO:0000313" key="2">
    <source>
        <dbReference type="EMBL" id="ADN10069.1"/>
    </source>
</evidence>
<evidence type="ECO:0000313" key="3">
    <source>
        <dbReference type="Proteomes" id="UP000007803"/>
    </source>
</evidence>
<dbReference type="InterPro" id="IPR029016">
    <property type="entry name" value="GAF-like_dom_sf"/>
</dbReference>
<dbReference type="HOGENOM" id="CLU_007308_8_1_7"/>
<dbReference type="InterPro" id="IPR003018">
    <property type="entry name" value="GAF"/>
</dbReference>